<comment type="PTM">
    <text evidence="8">Acetylated. Deacetylation by the SIR2-homolog deacetylase activates the enzyme.</text>
</comment>
<feature type="binding site" evidence="8">
    <location>
        <position position="526"/>
    </location>
    <ligand>
        <name>ATP</name>
        <dbReference type="ChEBI" id="CHEBI:30616"/>
    </ligand>
</feature>
<keyword evidence="4 8" id="KW-0547">Nucleotide-binding</keyword>
<evidence type="ECO:0000256" key="2">
    <source>
        <dbReference type="ARBA" id="ARBA00022598"/>
    </source>
</evidence>
<feature type="binding site" evidence="8">
    <location>
        <position position="539"/>
    </location>
    <ligand>
        <name>Mg(2+)</name>
        <dbReference type="ChEBI" id="CHEBI:18420"/>
    </ligand>
</feature>
<dbReference type="AlphaFoldDB" id="A0A939DQR7"/>
<feature type="domain" description="Acetyl-coenzyme A synthetase N-terminal" evidence="11">
    <location>
        <begin position="24"/>
        <end position="81"/>
    </location>
</feature>
<dbReference type="SUPFAM" id="SSF56801">
    <property type="entry name" value="Acetyl-CoA synthetase-like"/>
    <property type="match status" value="1"/>
</dbReference>
<feature type="binding site" evidence="8">
    <location>
        <position position="311"/>
    </location>
    <ligand>
        <name>CoA</name>
        <dbReference type="ChEBI" id="CHEBI:57287"/>
    </ligand>
</feature>
<evidence type="ECO:0000259" key="9">
    <source>
        <dbReference type="Pfam" id="PF00501"/>
    </source>
</evidence>
<feature type="domain" description="AMP-dependent synthetase/ligase" evidence="9">
    <location>
        <begin position="83"/>
        <end position="467"/>
    </location>
</feature>
<dbReference type="InterPro" id="IPR000873">
    <property type="entry name" value="AMP-dep_synth/lig_dom"/>
</dbReference>
<dbReference type="GO" id="GO:0019427">
    <property type="term" value="P:acetyl-CoA biosynthetic process from acetate"/>
    <property type="evidence" value="ECO:0007669"/>
    <property type="project" value="UniProtKB-UniRule"/>
</dbReference>
<dbReference type="Pfam" id="PF13193">
    <property type="entry name" value="AMP-binding_C"/>
    <property type="match status" value="1"/>
</dbReference>
<gene>
    <name evidence="12" type="primary">acs</name>
    <name evidence="8" type="synonym">acsA</name>
    <name evidence="12" type="ORF">J0A66_18545</name>
</gene>
<evidence type="ECO:0000256" key="4">
    <source>
        <dbReference type="ARBA" id="ARBA00022741"/>
    </source>
</evidence>
<keyword evidence="5 8" id="KW-0067">ATP-binding</keyword>
<feature type="binding site" evidence="8">
    <location>
        <begin position="191"/>
        <end position="194"/>
    </location>
    <ligand>
        <name>CoA</name>
        <dbReference type="ChEBI" id="CHEBI:57287"/>
    </ligand>
</feature>
<feature type="binding site" evidence="8">
    <location>
        <position position="515"/>
    </location>
    <ligand>
        <name>ATP</name>
        <dbReference type="ChEBI" id="CHEBI:30616"/>
    </ligand>
</feature>
<proteinExistence type="inferred from homology"/>
<dbReference type="HAMAP" id="MF_01123">
    <property type="entry name" value="Ac_CoA_synth"/>
    <property type="match status" value="1"/>
</dbReference>
<comment type="similarity">
    <text evidence="1 8">Belongs to the ATP-dependent AMP-binding enzyme family.</text>
</comment>
<dbReference type="InterPro" id="IPR032387">
    <property type="entry name" value="ACAS_N"/>
</dbReference>
<evidence type="ECO:0000256" key="1">
    <source>
        <dbReference type="ARBA" id="ARBA00006432"/>
    </source>
</evidence>
<dbReference type="PANTHER" id="PTHR24095">
    <property type="entry name" value="ACETYL-COENZYME A SYNTHETASE"/>
    <property type="match status" value="1"/>
</dbReference>
<comment type="caution">
    <text evidence="8">Lacks conserved residue(s) required for the propagation of feature annotation.</text>
</comment>
<feature type="domain" description="AMP-binding enzyme C-terminal" evidence="10">
    <location>
        <begin position="531"/>
        <end position="609"/>
    </location>
</feature>
<keyword evidence="3 8" id="KW-0479">Metal-binding</keyword>
<dbReference type="NCBIfam" id="NF001208">
    <property type="entry name" value="PRK00174.1"/>
    <property type="match status" value="1"/>
</dbReference>
<evidence type="ECO:0000313" key="13">
    <source>
        <dbReference type="Proteomes" id="UP000664654"/>
    </source>
</evidence>
<dbReference type="InterPro" id="IPR020845">
    <property type="entry name" value="AMP-binding_CS"/>
</dbReference>
<dbReference type="EMBL" id="JAFKCV010000015">
    <property type="protein sequence ID" value="MBN7827238.1"/>
    <property type="molecule type" value="Genomic_DNA"/>
</dbReference>
<dbReference type="PROSITE" id="PS00455">
    <property type="entry name" value="AMP_BINDING"/>
    <property type="match status" value="1"/>
</dbReference>
<dbReference type="GO" id="GO:0016208">
    <property type="term" value="F:AMP binding"/>
    <property type="evidence" value="ECO:0007669"/>
    <property type="project" value="InterPro"/>
</dbReference>
<dbReference type="Gene3D" id="3.40.50.12780">
    <property type="entry name" value="N-terminal domain of ligase-like"/>
    <property type="match status" value="1"/>
</dbReference>
<evidence type="ECO:0000256" key="6">
    <source>
        <dbReference type="ARBA" id="ARBA00022842"/>
    </source>
</evidence>
<evidence type="ECO:0000256" key="5">
    <source>
        <dbReference type="ARBA" id="ARBA00022840"/>
    </source>
</evidence>
<feature type="binding site" evidence="8">
    <location>
        <position position="584"/>
    </location>
    <ligand>
        <name>CoA</name>
        <dbReference type="ChEBI" id="CHEBI:57287"/>
    </ligand>
</feature>
<dbReference type="Proteomes" id="UP000664654">
    <property type="component" value="Unassembled WGS sequence"/>
</dbReference>
<feature type="binding site" evidence="8">
    <location>
        <position position="537"/>
    </location>
    <ligand>
        <name>Mg(2+)</name>
        <dbReference type="ChEBI" id="CHEBI:18420"/>
    </ligand>
</feature>
<dbReference type="Pfam" id="PF16177">
    <property type="entry name" value="ACAS_N"/>
    <property type="match status" value="1"/>
</dbReference>
<evidence type="ECO:0000256" key="3">
    <source>
        <dbReference type="ARBA" id="ARBA00022723"/>
    </source>
</evidence>
<dbReference type="Gene3D" id="3.30.300.30">
    <property type="match status" value="1"/>
</dbReference>
<evidence type="ECO:0000256" key="7">
    <source>
        <dbReference type="ARBA" id="ARBA00022990"/>
    </source>
</evidence>
<reference evidence="12" key="1">
    <citation type="submission" date="2021-03" db="EMBL/GenBank/DDBJ databases">
        <title>novel species isolated from a fishpond in China.</title>
        <authorList>
            <person name="Lu H."/>
            <person name="Cai Z."/>
        </authorList>
    </citation>
    <scope>NUCLEOTIDE SEQUENCE</scope>
    <source>
        <strain evidence="12">JCM 30855</strain>
    </source>
</reference>
<feature type="binding site" evidence="8">
    <location>
        <position position="500"/>
    </location>
    <ligand>
        <name>ATP</name>
        <dbReference type="ChEBI" id="CHEBI:30616"/>
    </ligand>
</feature>
<keyword evidence="2 8" id="KW-0436">Ligase</keyword>
<dbReference type="GO" id="GO:0003987">
    <property type="term" value="F:acetate-CoA ligase activity"/>
    <property type="evidence" value="ECO:0007669"/>
    <property type="project" value="UniProtKB-UniRule"/>
</dbReference>
<evidence type="ECO:0000259" key="11">
    <source>
        <dbReference type="Pfam" id="PF16177"/>
    </source>
</evidence>
<dbReference type="GO" id="GO:0005524">
    <property type="term" value="F:ATP binding"/>
    <property type="evidence" value="ECO:0007669"/>
    <property type="project" value="UniProtKB-KW"/>
</dbReference>
<protein>
    <recommendedName>
        <fullName evidence="8">Acetyl-coenzyme A synthetase</fullName>
        <shortName evidence="8">AcCoA synthetase</shortName>
        <shortName evidence="8">Acs</shortName>
        <ecNumber evidence="8">6.2.1.1</ecNumber>
    </recommendedName>
    <alternativeName>
        <fullName evidence="8">Acetate--CoA ligase</fullName>
    </alternativeName>
    <alternativeName>
        <fullName evidence="8">Acyl-activating enzyme</fullName>
    </alternativeName>
</protein>
<dbReference type="CDD" id="cd05966">
    <property type="entry name" value="ACS"/>
    <property type="match status" value="1"/>
</dbReference>
<accession>A0A939DQR7</accession>
<dbReference type="FunFam" id="3.30.300.30:FF:000004">
    <property type="entry name" value="Acetyl-coenzyme A synthetase"/>
    <property type="match status" value="1"/>
</dbReference>
<dbReference type="InterPro" id="IPR045851">
    <property type="entry name" value="AMP-bd_C_sf"/>
</dbReference>
<evidence type="ECO:0000313" key="12">
    <source>
        <dbReference type="EMBL" id="MBN7827238.1"/>
    </source>
</evidence>
<dbReference type="FunFam" id="3.40.50.12780:FF:000001">
    <property type="entry name" value="Acetyl-coenzyme A synthetase"/>
    <property type="match status" value="1"/>
</dbReference>
<feature type="binding site" evidence="8">
    <location>
        <position position="523"/>
    </location>
    <ligand>
        <name>CoA</name>
        <dbReference type="ChEBI" id="CHEBI:57287"/>
    </ligand>
</feature>
<keyword evidence="6 8" id="KW-0460">Magnesium</keyword>
<feature type="binding site" evidence="8">
    <location>
        <begin position="387"/>
        <end position="389"/>
    </location>
    <ligand>
        <name>ATP</name>
        <dbReference type="ChEBI" id="CHEBI:30616"/>
    </ligand>
</feature>
<dbReference type="InterPro" id="IPR011904">
    <property type="entry name" value="Ac_CoA_lig"/>
</dbReference>
<evidence type="ECO:0000256" key="8">
    <source>
        <dbReference type="HAMAP-Rule" id="MF_01123"/>
    </source>
</evidence>
<dbReference type="InterPro" id="IPR025110">
    <property type="entry name" value="AMP-bd_C"/>
</dbReference>
<feature type="binding site" evidence="8">
    <location>
        <begin position="411"/>
        <end position="416"/>
    </location>
    <ligand>
        <name>ATP</name>
        <dbReference type="ChEBI" id="CHEBI:30616"/>
    </ligand>
</feature>
<dbReference type="GO" id="GO:0005829">
    <property type="term" value="C:cytosol"/>
    <property type="evidence" value="ECO:0007669"/>
    <property type="project" value="TreeGrafter"/>
</dbReference>
<keyword evidence="7 8" id="KW-0007">Acetylation</keyword>
<dbReference type="GO" id="GO:0046872">
    <property type="term" value="F:metal ion binding"/>
    <property type="evidence" value="ECO:0007669"/>
    <property type="project" value="UniProtKB-KW"/>
</dbReference>
<organism evidence="12 13">
    <name type="scientific">Bowmanella dokdonensis</name>
    <dbReference type="NCBI Taxonomy" id="751969"/>
    <lineage>
        <taxon>Bacteria</taxon>
        <taxon>Pseudomonadati</taxon>
        <taxon>Pseudomonadota</taxon>
        <taxon>Gammaproteobacteria</taxon>
        <taxon>Alteromonadales</taxon>
        <taxon>Alteromonadaceae</taxon>
        <taxon>Bowmanella</taxon>
    </lineage>
</organism>
<comment type="cofactor">
    <cofactor evidence="8">
        <name>Mg(2+)</name>
        <dbReference type="ChEBI" id="CHEBI:18420"/>
    </cofactor>
</comment>
<dbReference type="RefSeq" id="WP_206575348.1">
    <property type="nucleotide sequence ID" value="NZ_JAFKCV010000015.1"/>
</dbReference>
<comment type="caution">
    <text evidence="12">The sequence shown here is derived from an EMBL/GenBank/DDBJ whole genome shotgun (WGS) entry which is preliminary data.</text>
</comment>
<dbReference type="EC" id="6.2.1.1" evidence="8"/>
<sequence length="648" mass="71936">MSQAIHPLSSYPEQANTHADNAEYQRLYDWSVKDPQGFWQEQGKRLDWIKPYSKVKNTSFAKGQVSIKWFEDGKLNAAYNCIDRHLQTNPQATAIIWEGDDPSQSSHISYQQMHDEVCLLANSMKKLGVGKGDRVIIYMPMVPQAAYAMLACARIGAVHSVIFGGFSPNAIADRIEDCSAKLVITSNFGRRGGNKVPLKTNVDKALERASTACIESVIVYQLLEEDTAMHQGRDHWWHEVTADCEKTCEPEPMNAEDPLFVLYTSGSTGKPKGVVHTTGGYLVYAAMTHEYVFDYHPGDIYWCAADVGWITGHSYIVYGPFANGATSLMFEGVPTYPDVRRIGQIVDKHKVSILYTAPTAIRALMAKGDLPAEGSSRDSLRLLGSVGEPINPEAWEWYHEKIGNSRCPIVDTWWQTETGGIMITPLPGATDLKPGSATRPFFGVKPALVDAEGKFLEGATEGNLVITDSWPGQARTVWGDHDRFEQTYFSTYSNLYFTGDGARRDEDGYYWITGRVDDVLNVSGHRLGTAEIESSLVGHPAVAEAAVVGYPHDIKGQGIYVYLLPTDGTEITEELTKAVRQWVRDDLSPIATPDYIQWTHGLPKTRSGKIMRRILRKIAANEFENLGDTSTLADPAVVDSLIDNRLNR</sequence>
<dbReference type="NCBIfam" id="TIGR02188">
    <property type="entry name" value="Ac_CoA_lig_AcsA"/>
    <property type="match status" value="1"/>
</dbReference>
<comment type="catalytic activity">
    <reaction evidence="8">
        <text>acetate + ATP + CoA = acetyl-CoA + AMP + diphosphate</text>
        <dbReference type="Rhea" id="RHEA:23176"/>
        <dbReference type="ChEBI" id="CHEBI:30089"/>
        <dbReference type="ChEBI" id="CHEBI:30616"/>
        <dbReference type="ChEBI" id="CHEBI:33019"/>
        <dbReference type="ChEBI" id="CHEBI:57287"/>
        <dbReference type="ChEBI" id="CHEBI:57288"/>
        <dbReference type="ChEBI" id="CHEBI:456215"/>
        <dbReference type="EC" id="6.2.1.1"/>
    </reaction>
</comment>
<feature type="modified residue" description="N6-acetyllysine" evidence="8">
    <location>
        <position position="609"/>
    </location>
</feature>
<keyword evidence="13" id="KW-1185">Reference proteome</keyword>
<name>A0A939DQR7_9ALTE</name>
<evidence type="ECO:0000259" key="10">
    <source>
        <dbReference type="Pfam" id="PF13193"/>
    </source>
</evidence>
<dbReference type="Pfam" id="PF00501">
    <property type="entry name" value="AMP-binding"/>
    <property type="match status" value="1"/>
</dbReference>
<feature type="binding site" evidence="8">
    <location>
        <position position="542"/>
    </location>
    <ligand>
        <name>Mg(2+)</name>
        <dbReference type="ChEBI" id="CHEBI:18420"/>
    </ligand>
</feature>
<dbReference type="InterPro" id="IPR042099">
    <property type="entry name" value="ANL_N_sf"/>
</dbReference>
<comment type="function">
    <text evidence="8">Catalyzes the conversion of acetate into acetyl-CoA (AcCoA), an essential intermediate at the junction of anabolic and catabolic pathways. AcsA undergoes a two-step reaction. In the first half reaction, AcsA combines acetate with ATP to form acetyl-adenylate (AcAMP) intermediate. In the second half reaction, it can then transfer the acetyl group from AcAMP to the sulfhydryl group of CoA, forming the product AcCoA.</text>
</comment>
<dbReference type="PANTHER" id="PTHR24095:SF243">
    <property type="entry name" value="ACETYL-COENZYME A SYNTHETASE"/>
    <property type="match status" value="1"/>
</dbReference>